<reference evidence="2 3" key="2">
    <citation type="journal article" date="2011" name="J. Bacteriol.">
        <title>Complete genome sequence of the anaerobic, halophilic alkalithermophile Natranaerobius thermophilus JW/NM-WN-LF.</title>
        <authorList>
            <person name="Zhao B."/>
            <person name="Mesbah N.M."/>
            <person name="Dalin E."/>
            <person name="Goodwin L."/>
            <person name="Nolan M."/>
            <person name="Pitluck S."/>
            <person name="Chertkov O."/>
            <person name="Brettin T.S."/>
            <person name="Han J."/>
            <person name="Larimer F.W."/>
            <person name="Land M.L."/>
            <person name="Hauser L."/>
            <person name="Kyrpides N."/>
            <person name="Wiegel J."/>
        </authorList>
    </citation>
    <scope>NUCLEOTIDE SEQUENCE [LARGE SCALE GENOMIC DNA]</scope>
    <source>
        <strain evidence="3">ATCC BAA-1301 / DSM 18059 / JW/NM-WN-LF</strain>
    </source>
</reference>
<dbReference type="STRING" id="457570.Nther_1399"/>
<evidence type="ECO:0000313" key="2">
    <source>
        <dbReference type="EMBL" id="ACB84982.1"/>
    </source>
</evidence>
<dbReference type="EMBL" id="CP001034">
    <property type="protein sequence ID" value="ACB84982.1"/>
    <property type="molecule type" value="Genomic_DNA"/>
</dbReference>
<proteinExistence type="predicted"/>
<feature type="region of interest" description="Disordered" evidence="1">
    <location>
        <begin position="1"/>
        <end position="40"/>
    </location>
</feature>
<dbReference type="eggNOG" id="ENOG5032Y5R">
    <property type="taxonomic scope" value="Bacteria"/>
</dbReference>
<dbReference type="InParanoid" id="B2A351"/>
<evidence type="ECO:0000256" key="1">
    <source>
        <dbReference type="SAM" id="MobiDB-lite"/>
    </source>
</evidence>
<keyword evidence="2" id="KW-0969">Cilium</keyword>
<dbReference type="Pfam" id="PF12611">
    <property type="entry name" value="Flagellar_put"/>
    <property type="match status" value="1"/>
</dbReference>
<dbReference type="HOGENOM" id="CLU_145226_2_0_9"/>
<dbReference type="RefSeq" id="WP_012447856.1">
    <property type="nucleotide sequence ID" value="NC_010718.1"/>
</dbReference>
<protein>
    <submittedName>
        <fullName evidence="2">Flagellar operon protein</fullName>
    </submittedName>
</protein>
<dbReference type="AlphaFoldDB" id="B2A351"/>
<dbReference type="InterPro" id="IPR013367">
    <property type="entry name" value="Flagellar_put"/>
</dbReference>
<keyword evidence="2" id="KW-0966">Cell projection</keyword>
<name>B2A351_NATTJ</name>
<gene>
    <name evidence="2" type="ordered locus">Nther_1399</name>
</gene>
<reference evidence="2 3" key="1">
    <citation type="submission" date="2008-04" db="EMBL/GenBank/DDBJ databases">
        <title>Complete sequence of chromosome of Natranaerobius thermophilus JW/NM-WN-LF.</title>
        <authorList>
            <consortium name="US DOE Joint Genome Institute"/>
            <person name="Copeland A."/>
            <person name="Lucas S."/>
            <person name="Lapidus A."/>
            <person name="Glavina del Rio T."/>
            <person name="Dalin E."/>
            <person name="Tice H."/>
            <person name="Bruce D."/>
            <person name="Goodwin L."/>
            <person name="Pitluck S."/>
            <person name="Chertkov O."/>
            <person name="Brettin T."/>
            <person name="Detter J.C."/>
            <person name="Han C."/>
            <person name="Kuske C.R."/>
            <person name="Schmutz J."/>
            <person name="Larimer F."/>
            <person name="Land M."/>
            <person name="Hauser L."/>
            <person name="Kyrpides N."/>
            <person name="Lykidis A."/>
            <person name="Mesbah N.M."/>
            <person name="Wiegel J."/>
        </authorList>
    </citation>
    <scope>NUCLEOTIDE SEQUENCE [LARGE SCALE GENOMIC DNA]</scope>
    <source>
        <strain evidence="3">ATCC BAA-1301 / DSM 18059 / JW/NM-WN-LF</strain>
    </source>
</reference>
<evidence type="ECO:0000313" key="3">
    <source>
        <dbReference type="Proteomes" id="UP000001683"/>
    </source>
</evidence>
<dbReference type="NCBIfam" id="TIGR02530">
    <property type="entry name" value="flg_new"/>
    <property type="match status" value="1"/>
</dbReference>
<accession>B2A351</accession>
<dbReference type="Proteomes" id="UP000001683">
    <property type="component" value="Chromosome"/>
</dbReference>
<feature type="compositionally biased region" description="Low complexity" evidence="1">
    <location>
        <begin position="24"/>
        <end position="33"/>
    </location>
</feature>
<keyword evidence="3" id="KW-1185">Reference proteome</keyword>
<dbReference type="KEGG" id="nth:Nther_1399"/>
<sequence>MDNIHGSRHIGPIIPPDKIEQANQKTDQSQQDSSKSKDFSKLLQRELEEVNFSKHAQNRIRSRNIELDDTKMEKLSEAINKAEAKGAKESLVVLDKTAFVVSVNNRTVITAADESQLKENVFTNIDSAVIM</sequence>
<organism evidence="2 3">
    <name type="scientific">Natranaerobius thermophilus (strain ATCC BAA-1301 / DSM 18059 / JW/NM-WN-LF)</name>
    <dbReference type="NCBI Taxonomy" id="457570"/>
    <lineage>
        <taxon>Bacteria</taxon>
        <taxon>Bacillati</taxon>
        <taxon>Bacillota</taxon>
        <taxon>Clostridia</taxon>
        <taxon>Natranaerobiales</taxon>
        <taxon>Natranaerobiaceae</taxon>
        <taxon>Natranaerobius</taxon>
    </lineage>
</organism>
<keyword evidence="2" id="KW-0282">Flagellum</keyword>
<dbReference type="OrthoDB" id="165650at2"/>